<dbReference type="PANTHER" id="PTHR23359">
    <property type="entry name" value="NUCLEOTIDE KINASE"/>
    <property type="match status" value="1"/>
</dbReference>
<name>A0A8T0H0N4_CERPU</name>
<dbReference type="InterPro" id="IPR013543">
    <property type="entry name" value="Ca/CaM-dep_prot_kinase-assoc"/>
</dbReference>
<feature type="domain" description="Calcium/calmodulin-dependent protein kinase II association-domain" evidence="11">
    <location>
        <begin position="277"/>
        <end position="412"/>
    </location>
</feature>
<keyword evidence="3 8" id="KW-0808">Transferase</keyword>
<dbReference type="CDD" id="cd01428">
    <property type="entry name" value="ADK"/>
    <property type="match status" value="1"/>
</dbReference>
<evidence type="ECO:0000256" key="2">
    <source>
        <dbReference type="ARBA" id="ARBA00012955"/>
    </source>
</evidence>
<keyword evidence="4" id="KW-0547">Nucleotide-binding</keyword>
<evidence type="ECO:0000256" key="5">
    <source>
        <dbReference type="ARBA" id="ARBA00022777"/>
    </source>
</evidence>
<dbReference type="Gene3D" id="3.40.50.300">
    <property type="entry name" value="P-loop containing nucleotide triphosphate hydrolases"/>
    <property type="match status" value="1"/>
</dbReference>
<dbReference type="NCBIfam" id="TIGR01359">
    <property type="entry name" value="UMP_CMP_kin_fam"/>
    <property type="match status" value="1"/>
</dbReference>
<dbReference type="InterPro" id="IPR032710">
    <property type="entry name" value="NTF2-like_dom_sf"/>
</dbReference>
<comment type="catalytic activity">
    <reaction evidence="7">
        <text>UMP + ATP = UDP + ADP</text>
        <dbReference type="Rhea" id="RHEA:24400"/>
        <dbReference type="ChEBI" id="CHEBI:30616"/>
        <dbReference type="ChEBI" id="CHEBI:57865"/>
        <dbReference type="ChEBI" id="CHEBI:58223"/>
        <dbReference type="ChEBI" id="CHEBI:456216"/>
        <dbReference type="EC" id="2.7.4.14"/>
    </reaction>
</comment>
<feature type="signal peptide" evidence="10">
    <location>
        <begin position="1"/>
        <end position="32"/>
    </location>
</feature>
<evidence type="ECO:0000256" key="10">
    <source>
        <dbReference type="SAM" id="SignalP"/>
    </source>
</evidence>
<keyword evidence="10" id="KW-0732">Signal</keyword>
<dbReference type="InterPro" id="IPR027417">
    <property type="entry name" value="P-loop_NTPase"/>
</dbReference>
<dbReference type="Gene3D" id="3.10.450.50">
    <property type="match status" value="1"/>
</dbReference>
<keyword evidence="6" id="KW-0067">ATP-binding</keyword>
<dbReference type="PRINTS" id="PR00094">
    <property type="entry name" value="ADENYLTKNASE"/>
</dbReference>
<keyword evidence="13" id="KW-1185">Reference proteome</keyword>
<evidence type="ECO:0000256" key="9">
    <source>
        <dbReference type="SAM" id="MobiDB-lite"/>
    </source>
</evidence>
<dbReference type="Pfam" id="PF08332">
    <property type="entry name" value="CaMKII_AD"/>
    <property type="match status" value="1"/>
</dbReference>
<protein>
    <recommendedName>
        <fullName evidence="2">adenylate kinase</fullName>
        <ecNumber evidence="2">2.7.4.3</ecNumber>
    </recommendedName>
</protein>
<evidence type="ECO:0000256" key="8">
    <source>
        <dbReference type="RuleBase" id="RU003330"/>
    </source>
</evidence>
<feature type="region of interest" description="Disordered" evidence="9">
    <location>
        <begin position="57"/>
        <end position="85"/>
    </location>
</feature>
<dbReference type="SUPFAM" id="SSF52540">
    <property type="entry name" value="P-loop containing nucleoside triphosphate hydrolases"/>
    <property type="match status" value="1"/>
</dbReference>
<dbReference type="InterPro" id="IPR000850">
    <property type="entry name" value="Adenylat/UMP-CMP_kin"/>
</dbReference>
<comment type="caution">
    <text evidence="12">The sequence shown here is derived from an EMBL/GenBank/DDBJ whole genome shotgun (WGS) entry which is preliminary data.</text>
</comment>
<accession>A0A8T0H0N4</accession>
<evidence type="ECO:0000256" key="4">
    <source>
        <dbReference type="ARBA" id="ARBA00022741"/>
    </source>
</evidence>
<dbReference type="GO" id="GO:0006207">
    <property type="term" value="P:'de novo' pyrimidine nucleobase biosynthetic process"/>
    <property type="evidence" value="ECO:0007669"/>
    <property type="project" value="InterPro"/>
</dbReference>
<evidence type="ECO:0000259" key="11">
    <source>
        <dbReference type="Pfam" id="PF08332"/>
    </source>
</evidence>
<keyword evidence="5 8" id="KW-0418">Kinase</keyword>
<evidence type="ECO:0000256" key="3">
    <source>
        <dbReference type="ARBA" id="ARBA00022679"/>
    </source>
</evidence>
<evidence type="ECO:0000256" key="1">
    <source>
        <dbReference type="ARBA" id="ARBA00007220"/>
    </source>
</evidence>
<dbReference type="AlphaFoldDB" id="A0A8T0H0N4"/>
<evidence type="ECO:0000256" key="6">
    <source>
        <dbReference type="ARBA" id="ARBA00022840"/>
    </source>
</evidence>
<gene>
    <name evidence="12" type="ORF">KC19_9G166100</name>
</gene>
<organism evidence="12 13">
    <name type="scientific">Ceratodon purpureus</name>
    <name type="common">Fire moss</name>
    <name type="synonym">Dicranum purpureum</name>
    <dbReference type="NCBI Taxonomy" id="3225"/>
    <lineage>
        <taxon>Eukaryota</taxon>
        <taxon>Viridiplantae</taxon>
        <taxon>Streptophyta</taxon>
        <taxon>Embryophyta</taxon>
        <taxon>Bryophyta</taxon>
        <taxon>Bryophytina</taxon>
        <taxon>Bryopsida</taxon>
        <taxon>Dicranidae</taxon>
        <taxon>Pseudoditrichales</taxon>
        <taxon>Ditrichaceae</taxon>
        <taxon>Ceratodon</taxon>
    </lineage>
</organism>
<reference evidence="12" key="1">
    <citation type="submission" date="2020-06" db="EMBL/GenBank/DDBJ databases">
        <title>WGS assembly of Ceratodon purpureus strain R40.</title>
        <authorList>
            <person name="Carey S.B."/>
            <person name="Jenkins J."/>
            <person name="Shu S."/>
            <person name="Lovell J.T."/>
            <person name="Sreedasyam A."/>
            <person name="Maumus F."/>
            <person name="Tiley G.P."/>
            <person name="Fernandez-Pozo N."/>
            <person name="Barry K."/>
            <person name="Chen C."/>
            <person name="Wang M."/>
            <person name="Lipzen A."/>
            <person name="Daum C."/>
            <person name="Saski C.A."/>
            <person name="Payton A.C."/>
            <person name="Mcbreen J.C."/>
            <person name="Conrad R.E."/>
            <person name="Kollar L.M."/>
            <person name="Olsson S."/>
            <person name="Huttunen S."/>
            <person name="Landis J.B."/>
            <person name="Wickett N.J."/>
            <person name="Johnson M.G."/>
            <person name="Rensing S.A."/>
            <person name="Grimwood J."/>
            <person name="Schmutz J."/>
            <person name="Mcdaniel S.F."/>
        </authorList>
    </citation>
    <scope>NUCLEOTIDE SEQUENCE</scope>
    <source>
        <strain evidence="12">R40</strain>
    </source>
</reference>
<evidence type="ECO:0000313" key="12">
    <source>
        <dbReference type="EMBL" id="KAG0562702.1"/>
    </source>
</evidence>
<dbReference type="HAMAP" id="MF_00235">
    <property type="entry name" value="Adenylate_kinase_Adk"/>
    <property type="match status" value="1"/>
</dbReference>
<dbReference type="Pfam" id="PF00406">
    <property type="entry name" value="ADK"/>
    <property type="match status" value="1"/>
</dbReference>
<comment type="similarity">
    <text evidence="1 8">Belongs to the adenylate kinase family.</text>
</comment>
<dbReference type="GO" id="GO:0006221">
    <property type="term" value="P:pyrimidine nucleotide biosynthetic process"/>
    <property type="evidence" value="ECO:0007669"/>
    <property type="project" value="InterPro"/>
</dbReference>
<dbReference type="SUPFAM" id="SSF54427">
    <property type="entry name" value="NTF2-like"/>
    <property type="match status" value="1"/>
</dbReference>
<dbReference type="EC" id="2.7.4.3" evidence="2"/>
<dbReference type="InterPro" id="IPR006266">
    <property type="entry name" value="UMP_CMP_kinase"/>
</dbReference>
<feature type="chain" id="PRO_5035775053" description="adenylate kinase" evidence="10">
    <location>
        <begin position="33"/>
        <end position="414"/>
    </location>
</feature>
<evidence type="ECO:0000313" key="13">
    <source>
        <dbReference type="Proteomes" id="UP000822688"/>
    </source>
</evidence>
<evidence type="ECO:0000256" key="7">
    <source>
        <dbReference type="ARBA" id="ARBA00048116"/>
    </source>
</evidence>
<dbReference type="EMBL" id="CM026430">
    <property type="protein sequence ID" value="KAG0562702.1"/>
    <property type="molecule type" value="Genomic_DNA"/>
</dbReference>
<dbReference type="GO" id="GO:0004683">
    <property type="term" value="F:calcium/calmodulin-dependent protein kinase activity"/>
    <property type="evidence" value="ECO:0007669"/>
    <property type="project" value="InterPro"/>
</dbReference>
<dbReference type="GO" id="GO:0005516">
    <property type="term" value="F:calmodulin binding"/>
    <property type="evidence" value="ECO:0007669"/>
    <property type="project" value="InterPro"/>
</dbReference>
<dbReference type="Proteomes" id="UP000822688">
    <property type="component" value="Chromosome 9"/>
</dbReference>
<proteinExistence type="inferred from homology"/>
<sequence length="414" mass="45989">MPTPSWSPLFLTSQMFLLCLFSVSFHSQVVRSLLCAQLLCSRLDLLHSSRFPPGCRSVMSSSSATRPRAAGPPDPKSSVSDAETSGAESKNLKLVFVTGGPGSGKGTQCAKIVENFGFEHLSAGDLLRVEQNSGTETGEMIKGMIKEGKLVPSELTAKLILKAISKSSNNKFLIDGFPRNDENRVVWDRVAGIKPEFILFITGSQEEMERRVLNRNEGRDDDNIDTIRKRFKVFNESTLAVIKHYETIATVHKINGLQSVDDVFAEISPLFEPIVQEELLQATVELLEGLDSGNYKTYQRYCHPSVTVFEPNSQGQLVEGMDLRNFKFNLGSATDRLSLTQRLRSTVVAPKVTILSSGVALVLFTRVLKILNKPEDGDIEAYNETGVWQRLKAEDGPRKDWKLVHYHRSVAPTI</sequence>
<dbReference type="GO" id="GO:0005524">
    <property type="term" value="F:ATP binding"/>
    <property type="evidence" value="ECO:0007669"/>
    <property type="project" value="UniProtKB-KW"/>
</dbReference>
<dbReference type="GO" id="GO:0004017">
    <property type="term" value="F:AMP kinase activity"/>
    <property type="evidence" value="ECO:0007669"/>
    <property type="project" value="UniProtKB-EC"/>
</dbReference>